<evidence type="ECO:0000256" key="3">
    <source>
        <dbReference type="ARBA" id="ARBA00022475"/>
    </source>
</evidence>
<gene>
    <name evidence="11" type="ORF">NND69_05785</name>
</gene>
<feature type="transmembrane region" description="Helical" evidence="10">
    <location>
        <begin position="227"/>
        <end position="252"/>
    </location>
</feature>
<dbReference type="RefSeq" id="WP_269720977.1">
    <property type="nucleotide sequence ID" value="NZ_CP101407.1"/>
</dbReference>
<accession>A0A9X3K7T8</accession>
<evidence type="ECO:0000256" key="1">
    <source>
        <dbReference type="ARBA" id="ARBA00004651"/>
    </source>
</evidence>
<dbReference type="AlphaFoldDB" id="A0A9X3K7T8"/>
<dbReference type="Pfam" id="PF02386">
    <property type="entry name" value="TrkH"/>
    <property type="match status" value="1"/>
</dbReference>
<evidence type="ECO:0000313" key="11">
    <source>
        <dbReference type="EMBL" id="MCZ7407865.1"/>
    </source>
</evidence>
<dbReference type="InterPro" id="IPR004772">
    <property type="entry name" value="TrkH"/>
</dbReference>
<proteinExistence type="predicted"/>
<keyword evidence="5 10" id="KW-0812">Transmembrane</keyword>
<evidence type="ECO:0000256" key="7">
    <source>
        <dbReference type="ARBA" id="ARBA00022989"/>
    </source>
</evidence>
<organism evidence="11 12">
    <name type="scientific">Parvimonas micra</name>
    <dbReference type="NCBI Taxonomy" id="33033"/>
    <lineage>
        <taxon>Bacteria</taxon>
        <taxon>Bacillati</taxon>
        <taxon>Bacillota</taxon>
        <taxon>Tissierellia</taxon>
        <taxon>Tissierellales</taxon>
        <taxon>Peptoniphilaceae</taxon>
        <taxon>Parvimonas</taxon>
    </lineage>
</organism>
<feature type="transmembrane region" description="Helical" evidence="10">
    <location>
        <begin position="354"/>
        <end position="375"/>
    </location>
</feature>
<comment type="subcellular location">
    <subcellularLocation>
        <location evidence="1">Cell membrane</location>
        <topology evidence="1">Multi-pass membrane protein</topology>
    </subcellularLocation>
</comment>
<dbReference type="InterPro" id="IPR003445">
    <property type="entry name" value="Cat_transpt"/>
</dbReference>
<dbReference type="Proteomes" id="UP001141458">
    <property type="component" value="Unassembled WGS sequence"/>
</dbReference>
<feature type="transmembrane region" description="Helical" evidence="10">
    <location>
        <begin position="410"/>
        <end position="431"/>
    </location>
</feature>
<feature type="transmembrane region" description="Helical" evidence="10">
    <location>
        <begin position="314"/>
        <end position="333"/>
    </location>
</feature>
<protein>
    <submittedName>
        <fullName evidence="11">TrkH family potassium uptake protein</fullName>
    </submittedName>
</protein>
<keyword evidence="2" id="KW-0813">Transport</keyword>
<keyword evidence="7 10" id="KW-1133">Transmembrane helix</keyword>
<dbReference type="Gene3D" id="1.10.287.70">
    <property type="match status" value="1"/>
</dbReference>
<reference evidence="11" key="1">
    <citation type="submission" date="2022-07" db="EMBL/GenBank/DDBJ databases">
        <title>Parvimonas micra travels from the subgingival sulcus of the human oral cavity to the colorectal adenocarcinoma.</title>
        <authorList>
            <person name="Conde-Perez K."/>
            <person name="Buetas E."/>
            <person name="Aja-Macaya P."/>
            <person name="Martin-De Arribas E."/>
            <person name="Iglesias-Corras I."/>
            <person name="Trigo-Tasende N."/>
            <person name="Nasser-Ali M."/>
            <person name="Estevez L.S."/>
            <person name="Rumbo-Feal S."/>
            <person name="Otero-Alen B."/>
            <person name="Noguera J.F."/>
            <person name="Concha A."/>
            <person name="Pardinas-Lopez S."/>
            <person name="Carda-Dieguez M."/>
            <person name="Gomez-Randulfe I."/>
            <person name="Martinez-Lago N."/>
            <person name="Ladra S."/>
            <person name="Aparicio L.A."/>
            <person name="Bou G."/>
            <person name="Mira A."/>
            <person name="Vallejo J.A."/>
            <person name="Poza M."/>
        </authorList>
    </citation>
    <scope>NUCLEOTIDE SEQUENCE</scope>
    <source>
        <strain evidence="11">PM79KC-AC-4</strain>
    </source>
</reference>
<dbReference type="GO" id="GO:0005886">
    <property type="term" value="C:plasma membrane"/>
    <property type="evidence" value="ECO:0007669"/>
    <property type="project" value="UniProtKB-SubCell"/>
</dbReference>
<feature type="transmembrane region" description="Helical" evidence="10">
    <location>
        <begin position="49"/>
        <end position="70"/>
    </location>
</feature>
<keyword evidence="9 10" id="KW-0472">Membrane</keyword>
<sequence>MRQFIRQLKDKLETNPPAVLTLGFFLIITIGSILLFLPFSSKNLNFTNFLDCVFISTSSVCVTGLSTINITNEFNFFGKTVIMLLIQMGGLGFMTMATMVAMILGEKITLKDRLVIREQMGSTKLSGMVKLIRYVIFSTFLIEGLGAILLSFTFVPKFGLKGIFYSIFHSISAFCNAGFDILGENSLEGFNTNPYLLFVISFLIILGGLGFHVYIDINNFKFNFRKYSLHTKIVLVMTLGLLIFGTIAFFILEYSNSKTLKNFNFFDKITNSFFQSVTTRTAGFASINQTGFTESSTILTIFLMFIGGSPASTAGGIKTTTIFLLIVTTISFIQNNNEIEVFKRRISFSLVKRAIGIFVISLLLVNTVVFVLTLIEDVQFIDLLFETISAFATVGLSKDLTPHLKDITKVFIIILMFIGRVGPLTIIFSFYNKVNRKKFKYSNGNVIVG</sequence>
<feature type="transmembrane region" description="Helical" evidence="10">
    <location>
        <begin position="18"/>
        <end position="37"/>
    </location>
</feature>
<dbReference type="NCBIfam" id="TIGR00933">
    <property type="entry name" value="2a38"/>
    <property type="match status" value="1"/>
</dbReference>
<feature type="transmembrane region" description="Helical" evidence="10">
    <location>
        <begin position="195"/>
        <end position="215"/>
    </location>
</feature>
<dbReference type="PANTHER" id="PTHR32024:SF1">
    <property type="entry name" value="KTR SYSTEM POTASSIUM UPTAKE PROTEIN B"/>
    <property type="match status" value="1"/>
</dbReference>
<feature type="transmembrane region" description="Helical" evidence="10">
    <location>
        <begin position="82"/>
        <end position="104"/>
    </location>
</feature>
<evidence type="ECO:0000256" key="2">
    <source>
        <dbReference type="ARBA" id="ARBA00022448"/>
    </source>
</evidence>
<dbReference type="PANTHER" id="PTHR32024">
    <property type="entry name" value="TRK SYSTEM POTASSIUM UPTAKE PROTEIN TRKG-RELATED"/>
    <property type="match status" value="1"/>
</dbReference>
<keyword evidence="8" id="KW-0406">Ion transport</keyword>
<keyword evidence="3" id="KW-1003">Cell membrane</keyword>
<keyword evidence="4" id="KW-0633">Potassium transport</keyword>
<evidence type="ECO:0000256" key="6">
    <source>
        <dbReference type="ARBA" id="ARBA00022958"/>
    </source>
</evidence>
<comment type="caution">
    <text evidence="11">The sequence shown here is derived from an EMBL/GenBank/DDBJ whole genome shotgun (WGS) entry which is preliminary data.</text>
</comment>
<evidence type="ECO:0000256" key="8">
    <source>
        <dbReference type="ARBA" id="ARBA00023065"/>
    </source>
</evidence>
<evidence type="ECO:0000256" key="10">
    <source>
        <dbReference type="SAM" id="Phobius"/>
    </source>
</evidence>
<feature type="transmembrane region" description="Helical" evidence="10">
    <location>
        <begin position="134"/>
        <end position="156"/>
    </location>
</feature>
<keyword evidence="6" id="KW-0630">Potassium</keyword>
<name>A0A9X3K7T8_9FIRM</name>
<dbReference type="EMBL" id="JANDZV010000004">
    <property type="protein sequence ID" value="MCZ7407865.1"/>
    <property type="molecule type" value="Genomic_DNA"/>
</dbReference>
<dbReference type="GO" id="GO:0015379">
    <property type="term" value="F:potassium:chloride symporter activity"/>
    <property type="evidence" value="ECO:0007669"/>
    <property type="project" value="InterPro"/>
</dbReference>
<evidence type="ECO:0000256" key="9">
    <source>
        <dbReference type="ARBA" id="ARBA00023136"/>
    </source>
</evidence>
<evidence type="ECO:0000256" key="4">
    <source>
        <dbReference type="ARBA" id="ARBA00022538"/>
    </source>
</evidence>
<evidence type="ECO:0000256" key="5">
    <source>
        <dbReference type="ARBA" id="ARBA00022692"/>
    </source>
</evidence>
<evidence type="ECO:0000313" key="12">
    <source>
        <dbReference type="Proteomes" id="UP001141458"/>
    </source>
</evidence>